<reference evidence="1" key="1">
    <citation type="journal article" date="2015" name="Nature">
        <title>Complex archaea that bridge the gap between prokaryotes and eukaryotes.</title>
        <authorList>
            <person name="Spang A."/>
            <person name="Saw J.H."/>
            <person name="Jorgensen S.L."/>
            <person name="Zaremba-Niedzwiedzka K."/>
            <person name="Martijn J."/>
            <person name="Lind A.E."/>
            <person name="van Eijk R."/>
            <person name="Schleper C."/>
            <person name="Guy L."/>
            <person name="Ettema T.J."/>
        </authorList>
    </citation>
    <scope>NUCLEOTIDE SEQUENCE</scope>
</reference>
<comment type="caution">
    <text evidence="1">The sequence shown here is derived from an EMBL/GenBank/DDBJ whole genome shotgun (WGS) entry which is preliminary data.</text>
</comment>
<dbReference type="AlphaFoldDB" id="A0A0F9HFL1"/>
<protein>
    <submittedName>
        <fullName evidence="1">Uncharacterized protein</fullName>
    </submittedName>
</protein>
<gene>
    <name evidence="1" type="ORF">LCGC14_2070590</name>
</gene>
<dbReference type="EMBL" id="LAZR01024829">
    <property type="protein sequence ID" value="KKL73872.1"/>
    <property type="molecule type" value="Genomic_DNA"/>
</dbReference>
<proteinExistence type="predicted"/>
<name>A0A0F9HFL1_9ZZZZ</name>
<organism evidence="1">
    <name type="scientific">marine sediment metagenome</name>
    <dbReference type="NCBI Taxonomy" id="412755"/>
    <lineage>
        <taxon>unclassified sequences</taxon>
        <taxon>metagenomes</taxon>
        <taxon>ecological metagenomes</taxon>
    </lineage>
</organism>
<evidence type="ECO:0000313" key="1">
    <source>
        <dbReference type="EMBL" id="KKL73872.1"/>
    </source>
</evidence>
<sequence length="80" mass="9047">MSERKHSLAFVDSFRAYSLGLCYASVCTSLSLPETAKRLNLEYSTGVGPWEKSDEKFRTGDSNPCPCNENPQTHKHYLFV</sequence>
<accession>A0A0F9HFL1</accession>